<dbReference type="RefSeq" id="XP_023591251.1">
    <property type="nucleotide sequence ID" value="XM_023735483.1"/>
</dbReference>
<feature type="compositionally biased region" description="Basic and acidic residues" evidence="6">
    <location>
        <begin position="569"/>
        <end position="590"/>
    </location>
</feature>
<organism evidence="7 8">
    <name type="scientific">Trichechus manatus latirostris</name>
    <name type="common">Florida manatee</name>
    <dbReference type="NCBI Taxonomy" id="127582"/>
    <lineage>
        <taxon>Eukaryota</taxon>
        <taxon>Metazoa</taxon>
        <taxon>Chordata</taxon>
        <taxon>Craniata</taxon>
        <taxon>Vertebrata</taxon>
        <taxon>Euteleostomi</taxon>
        <taxon>Mammalia</taxon>
        <taxon>Eutheria</taxon>
        <taxon>Afrotheria</taxon>
        <taxon>Sirenia</taxon>
        <taxon>Trichechidae</taxon>
        <taxon>Trichechus</taxon>
    </lineage>
</organism>
<evidence type="ECO:0000256" key="3">
    <source>
        <dbReference type="ARBA" id="ARBA00022490"/>
    </source>
</evidence>
<dbReference type="GO" id="GO:0000226">
    <property type="term" value="P:microtubule cytoskeleton organization"/>
    <property type="evidence" value="ECO:0007669"/>
    <property type="project" value="InterPro"/>
</dbReference>
<feature type="region of interest" description="Disordered" evidence="6">
    <location>
        <begin position="345"/>
        <end position="417"/>
    </location>
</feature>
<reference evidence="8" key="1">
    <citation type="submission" date="2025-08" db="UniProtKB">
        <authorList>
            <consortium name="RefSeq"/>
        </authorList>
    </citation>
    <scope>IDENTIFICATION</scope>
</reference>
<feature type="compositionally biased region" description="Basic and acidic residues" evidence="6">
    <location>
        <begin position="1"/>
        <end position="36"/>
    </location>
</feature>
<feature type="region of interest" description="Disordered" evidence="6">
    <location>
        <begin position="1"/>
        <end position="49"/>
    </location>
</feature>
<feature type="compositionally biased region" description="Basic and acidic residues" evidence="6">
    <location>
        <begin position="482"/>
        <end position="512"/>
    </location>
</feature>
<evidence type="ECO:0000256" key="5">
    <source>
        <dbReference type="ARBA" id="ARBA00023212"/>
    </source>
</evidence>
<dbReference type="Proteomes" id="UP000248480">
    <property type="component" value="Unplaced"/>
</dbReference>
<evidence type="ECO:0000313" key="8">
    <source>
        <dbReference type="RefSeq" id="XP_023591251.1"/>
    </source>
</evidence>
<dbReference type="InParanoid" id="A0A2Y9RCN7"/>
<feature type="compositionally biased region" description="Basic and acidic residues" evidence="6">
    <location>
        <begin position="546"/>
        <end position="560"/>
    </location>
</feature>
<keyword evidence="5" id="KW-0206">Cytoskeleton</keyword>
<keyword evidence="7" id="KW-1185">Reference proteome</keyword>
<comment type="similarity">
    <text evidence="2">Belongs to the MAP7 family.</text>
</comment>
<accession>A0A2Y9RCN7</accession>
<dbReference type="PANTHER" id="PTHR15073:SF5">
    <property type="entry name" value="MAP7 DOMAIN-CONTAINING PROTEIN 3"/>
    <property type="match status" value="1"/>
</dbReference>
<dbReference type="FunCoup" id="A0A2Y9RCN7">
    <property type="interactions" value="805"/>
</dbReference>
<name>A0A2Y9RCN7_TRIMA</name>
<evidence type="ECO:0000256" key="1">
    <source>
        <dbReference type="ARBA" id="ARBA00004245"/>
    </source>
</evidence>
<dbReference type="Pfam" id="PF05672">
    <property type="entry name" value="MAP7"/>
    <property type="match status" value="1"/>
</dbReference>
<feature type="compositionally biased region" description="Polar residues" evidence="6">
    <location>
        <begin position="721"/>
        <end position="739"/>
    </location>
</feature>
<dbReference type="STRING" id="127582.A0A2Y9RCN7"/>
<evidence type="ECO:0000313" key="7">
    <source>
        <dbReference type="Proteomes" id="UP000248480"/>
    </source>
</evidence>
<feature type="region of interest" description="Disordered" evidence="6">
    <location>
        <begin position="437"/>
        <end position="512"/>
    </location>
</feature>
<dbReference type="AlphaFoldDB" id="A0A2Y9RCN7"/>
<evidence type="ECO:0000256" key="2">
    <source>
        <dbReference type="ARBA" id="ARBA00007525"/>
    </source>
</evidence>
<keyword evidence="3" id="KW-0963">Cytoplasm</keyword>
<evidence type="ECO:0000256" key="4">
    <source>
        <dbReference type="ARBA" id="ARBA00023054"/>
    </source>
</evidence>
<sequence>MQLHEKERKARTLYEKQMEEKQRKLKEQKEKDEQRRASVRIKRRQKLEEERERYKAAVLLTLQRSNRAQYRQKAWLWEGCSTLKSESRFATKHSISDEELEQGNVDSNRCMFTTSTGVQNPLTKKKTEKKRTLSFTTKDVKLHSCPEPEPPPKEEKLCVRYLYGSSQENALVSHLLVPTEASLARSETATSLSIPGKDFSGVDLLQHIRMALRSQSNNELKTTVMAPELKVAMPLQAKIEISPKEKVEMPPKADVEAPPKDAVEGSPEIIEASPMANMETLPEVSVEASPEAGVEASRKTIVETLPKAGLKAPPKACVEAPPRAGVETASGDGMKMPTKVCVVTSSEASGEGSPKAKKSDINKQASNPVTKKCPSSDIPRYRWPSSASGLRLPSTVSRQIQKNHPPLPSPVVSKQSTTSSVSYKVIPIQRTPYAPNALISTTKKKKDAISKTVNRSEARSHKNMANEEPSVKSTPGAMNAEEATKILAEKRRLAREQKEKEDEEERARKQMEESVIRKMKALTKKAIKGLGGDFLTLEDDQGDGQNQKDVKTKKGCHDQEDQGVQLQKGDPKIKTQEEADKQKKEGERLRLQNLQERLERKKRIEEIMKRMRKSNINSSKALETSGNIVVEEGEADDEEEMDESPVVFSDIGTSHKLKKKMKPVKKMPLTLTYLASGGEHINKETKSLNSDVKISKKNAKDPLTQAKGSRLSVKKMAGHPTKTTNSRGVEHSVSVSKSLTGRPHGLMCGDKIIDLVGQVEPPLLSSDAAPLDNQKGNVKDTVKFHQNPEMCFEDEKE</sequence>
<proteinExistence type="inferred from homology"/>
<keyword evidence="4" id="KW-0175">Coiled coil</keyword>
<protein>
    <submittedName>
        <fullName evidence="8">MAP7 domain-containing protein 3</fullName>
    </submittedName>
</protein>
<evidence type="ECO:0000256" key="6">
    <source>
        <dbReference type="SAM" id="MobiDB-lite"/>
    </source>
</evidence>
<dbReference type="GeneID" id="101340733"/>
<dbReference type="InterPro" id="IPR008604">
    <property type="entry name" value="MAP7_fam"/>
</dbReference>
<dbReference type="GO" id="GO:0015630">
    <property type="term" value="C:microtubule cytoskeleton"/>
    <property type="evidence" value="ECO:0007669"/>
    <property type="project" value="InterPro"/>
</dbReference>
<gene>
    <name evidence="8" type="primary">MAP7D3</name>
</gene>
<feature type="region of interest" description="Disordered" evidence="6">
    <location>
        <begin position="534"/>
        <end position="590"/>
    </location>
</feature>
<feature type="region of interest" description="Disordered" evidence="6">
    <location>
        <begin position="698"/>
        <end position="741"/>
    </location>
</feature>
<comment type="subcellular location">
    <subcellularLocation>
        <location evidence="1">Cytoplasm</location>
        <location evidence="1">Cytoskeleton</location>
    </subcellularLocation>
</comment>
<dbReference type="PANTHER" id="PTHR15073">
    <property type="entry name" value="MICROTUBULE-ASSOCIATED PROTEIN"/>
    <property type="match status" value="1"/>
</dbReference>
<dbReference type="InterPro" id="IPR051483">
    <property type="entry name" value="MAP7_domain-containing"/>
</dbReference>
<dbReference type="CTD" id="79649"/>
<dbReference type="KEGG" id="tmu:101340733"/>